<evidence type="ECO:0000313" key="7">
    <source>
        <dbReference type="Proteomes" id="UP000322000"/>
    </source>
</evidence>
<comment type="similarity">
    <text evidence="1 5">Belongs to the carnitine/choline acetyltransferase family.</text>
</comment>
<evidence type="ECO:0000256" key="3">
    <source>
        <dbReference type="ARBA" id="ARBA00023315"/>
    </source>
</evidence>
<feature type="active site" description="Proton acceptor" evidence="4">
    <location>
        <position position="365"/>
    </location>
</feature>
<keyword evidence="2 5" id="KW-0808">Transferase</keyword>
<evidence type="ECO:0000259" key="6">
    <source>
        <dbReference type="Pfam" id="PF00755"/>
    </source>
</evidence>
<accession>A0A7E5WDR2</accession>
<dbReference type="Pfam" id="PF00755">
    <property type="entry name" value="Carn_acyltransf"/>
    <property type="match status" value="1"/>
</dbReference>
<dbReference type="InterPro" id="IPR039551">
    <property type="entry name" value="Cho/carn_acyl_trans"/>
</dbReference>
<evidence type="ECO:0000256" key="4">
    <source>
        <dbReference type="PIRSR" id="PIRSR600542-1"/>
    </source>
</evidence>
<gene>
    <name evidence="8" type="primary">LOC113501564</name>
</gene>
<dbReference type="GO" id="GO:0005777">
    <property type="term" value="C:peroxisome"/>
    <property type="evidence" value="ECO:0007669"/>
    <property type="project" value="TreeGrafter"/>
</dbReference>
<dbReference type="KEGG" id="tnl:113501564"/>
<name>A0A7E5WDR2_TRINI</name>
<feature type="domain" description="Choline/carnitine acyltransferase" evidence="6">
    <location>
        <begin position="63"/>
        <end position="631"/>
    </location>
</feature>
<proteinExistence type="inferred from homology"/>
<dbReference type="AlphaFoldDB" id="A0A7E5WDR2"/>
<dbReference type="InterPro" id="IPR023213">
    <property type="entry name" value="CAT-like_dom_sf"/>
</dbReference>
<dbReference type="Proteomes" id="UP000322000">
    <property type="component" value="Chromosome 15"/>
</dbReference>
<dbReference type="PANTHER" id="PTHR22589">
    <property type="entry name" value="CARNITINE O-ACYLTRANSFERASE"/>
    <property type="match status" value="1"/>
</dbReference>
<dbReference type="InterPro" id="IPR000542">
    <property type="entry name" value="Carn_acyl_trans"/>
</dbReference>
<dbReference type="OrthoDB" id="240216at2759"/>
<dbReference type="InParanoid" id="A0A7E5WDR2"/>
<sequence>MLTSVKVQETFNQDGEDLTKMLRGLPKLRGLKGFLEPYVTSMQITCNYTSSHSTTNSQNLPRLPVPKLKDTIEKYLLTVRPHLNDEEFAKTTTLVKDFLNGTGQKLQALLEKRSKEHLNWLEEWWLNTAYLEYRDPVVVFSSPGLAFPLEKFESQKNQLQYAAKTLLAALEYKSLIDNNQIPVEMMGKNPLDMQQYKKIFGTCRIPWEKRDKLSYNNDSKHVTIIHNNHIFHVDLWGDDNILLNEDQIVEQLSKVIKLSNTVNNEGIGILTSENRDRWAKAYQLLANDKINKTSLEDVQRSIVVLCLDAPVGLWKLKDPDARRTLAGAQLIHGNGSSSNGGNRWFDKTVQFVVGADGVTGLTYEHSPAEGQPIAVLMDFIVQYLAKNKNPGPRSSRPREPTHLKFNVSSDVGAMINTAKKNLDSLVNNLELNCFQYNKYGKNFIKEQKLSPDSYLQMAMQLAFYRLHKVPGAHYESAATRMYIGGRTETIRSCSIESVEFARTMLNANNSPKEKSAALKSAINSHKNYTVQALQGLGVDRHLLGLKLTAIENGIEIPKIYSDKAFTKSAHMRISTSQVASKCDGFMCYGPLVSDGYATCYNPRANDINFATSAFVDNPDTDCVKYRNALEQSLQDMHDVLLQSITSKL</sequence>
<dbReference type="GO" id="GO:0019254">
    <property type="term" value="P:carnitine metabolic process, CoA-linked"/>
    <property type="evidence" value="ECO:0007669"/>
    <property type="project" value="TreeGrafter"/>
</dbReference>
<dbReference type="FunFam" id="3.30.559.70:FF:000002">
    <property type="entry name" value="Carnitine O-acetyltransferase"/>
    <property type="match status" value="1"/>
</dbReference>
<dbReference type="GeneID" id="113501564"/>
<dbReference type="GO" id="GO:0004092">
    <property type="term" value="F:carnitine O-acetyltransferase activity"/>
    <property type="evidence" value="ECO:0007669"/>
    <property type="project" value="TreeGrafter"/>
</dbReference>
<dbReference type="Gene3D" id="3.30.559.10">
    <property type="entry name" value="Chloramphenicol acetyltransferase-like domain"/>
    <property type="match status" value="1"/>
</dbReference>
<dbReference type="PROSITE" id="PS00439">
    <property type="entry name" value="ACYLTRANSF_C_1"/>
    <property type="match status" value="1"/>
</dbReference>
<dbReference type="Gene3D" id="3.30.559.70">
    <property type="entry name" value="Choline/Carnitine o-acyltransferase, domain 2"/>
    <property type="match status" value="1"/>
</dbReference>
<keyword evidence="7" id="KW-1185">Reference proteome</keyword>
<dbReference type="PROSITE" id="PS00440">
    <property type="entry name" value="ACYLTRANSF_C_2"/>
    <property type="match status" value="1"/>
</dbReference>
<dbReference type="RefSeq" id="XP_026738567.1">
    <property type="nucleotide sequence ID" value="XM_026882766.1"/>
</dbReference>
<dbReference type="PANTHER" id="PTHR22589:SF103">
    <property type="entry name" value="CARNITINE O-ACETYL-TRANSFERASE, ISOFORM A-RELATED"/>
    <property type="match status" value="1"/>
</dbReference>
<evidence type="ECO:0000313" key="8">
    <source>
        <dbReference type="RefSeq" id="XP_026738567.1"/>
    </source>
</evidence>
<evidence type="ECO:0000256" key="2">
    <source>
        <dbReference type="ARBA" id="ARBA00022679"/>
    </source>
</evidence>
<reference evidence="8" key="1">
    <citation type="submission" date="2025-08" db="UniProtKB">
        <authorList>
            <consortium name="RefSeq"/>
        </authorList>
    </citation>
    <scope>IDENTIFICATION</scope>
</reference>
<organism evidence="7 8">
    <name type="scientific">Trichoplusia ni</name>
    <name type="common">Cabbage looper</name>
    <dbReference type="NCBI Taxonomy" id="7111"/>
    <lineage>
        <taxon>Eukaryota</taxon>
        <taxon>Metazoa</taxon>
        <taxon>Ecdysozoa</taxon>
        <taxon>Arthropoda</taxon>
        <taxon>Hexapoda</taxon>
        <taxon>Insecta</taxon>
        <taxon>Pterygota</taxon>
        <taxon>Neoptera</taxon>
        <taxon>Endopterygota</taxon>
        <taxon>Lepidoptera</taxon>
        <taxon>Glossata</taxon>
        <taxon>Ditrysia</taxon>
        <taxon>Noctuoidea</taxon>
        <taxon>Noctuidae</taxon>
        <taxon>Plusiinae</taxon>
        <taxon>Trichoplusia</taxon>
    </lineage>
</organism>
<dbReference type="InterPro" id="IPR042231">
    <property type="entry name" value="Cho/carn_acyl_trans_2"/>
</dbReference>
<evidence type="ECO:0000256" key="1">
    <source>
        <dbReference type="ARBA" id="ARBA00005232"/>
    </source>
</evidence>
<keyword evidence="3 5" id="KW-0012">Acyltransferase</keyword>
<dbReference type="FunCoup" id="A0A7E5WDR2">
    <property type="interactions" value="877"/>
</dbReference>
<protein>
    <submittedName>
        <fullName evidence="8">Carnitine O-acetyltransferase</fullName>
    </submittedName>
</protein>
<dbReference type="CTD" id="1384"/>
<evidence type="ECO:0000256" key="5">
    <source>
        <dbReference type="RuleBase" id="RU003801"/>
    </source>
</evidence>
<dbReference type="SUPFAM" id="SSF52777">
    <property type="entry name" value="CoA-dependent acyltransferases"/>
    <property type="match status" value="2"/>
</dbReference>